<dbReference type="SUPFAM" id="SSF56112">
    <property type="entry name" value="Protein kinase-like (PK-like)"/>
    <property type="match status" value="1"/>
</dbReference>
<dbReference type="SUPFAM" id="SSF50998">
    <property type="entry name" value="Quinoprotein alcohol dehydrogenase-like"/>
    <property type="match status" value="1"/>
</dbReference>
<dbReference type="Gene3D" id="1.10.510.10">
    <property type="entry name" value="Transferase(Phosphotransferase) domain 1"/>
    <property type="match status" value="1"/>
</dbReference>
<evidence type="ECO:0000313" key="7">
    <source>
        <dbReference type="Proteomes" id="UP000579153"/>
    </source>
</evidence>
<dbReference type="InterPro" id="IPR011009">
    <property type="entry name" value="Kinase-like_dom_sf"/>
</dbReference>
<dbReference type="Gene3D" id="2.130.10.10">
    <property type="entry name" value="YVTN repeat-like/Quinoprotein amine dehydrogenase"/>
    <property type="match status" value="4"/>
</dbReference>
<keyword evidence="3" id="KW-0418">Kinase</keyword>
<keyword evidence="7" id="KW-1185">Reference proteome</keyword>
<dbReference type="AlphaFoldDB" id="A0A7W9GBR9"/>
<dbReference type="PROSITE" id="PS50011">
    <property type="entry name" value="PROTEIN_KINASE_DOM"/>
    <property type="match status" value="1"/>
</dbReference>
<name>A0A7W9GBR9_9ACTN</name>
<reference evidence="6 7" key="1">
    <citation type="submission" date="2020-08" db="EMBL/GenBank/DDBJ databases">
        <title>Sequencing the genomes of 1000 actinobacteria strains.</title>
        <authorList>
            <person name="Klenk H.-P."/>
        </authorList>
    </citation>
    <scope>NUCLEOTIDE SEQUENCE [LARGE SCALE GENOMIC DNA]</scope>
    <source>
        <strain evidence="6 7">DSM 45507</strain>
    </source>
</reference>
<evidence type="ECO:0000313" key="6">
    <source>
        <dbReference type="EMBL" id="MBB5780855.1"/>
    </source>
</evidence>
<protein>
    <submittedName>
        <fullName evidence="6">WD40 repeat protein</fullName>
    </submittedName>
</protein>
<dbReference type="InterPro" id="IPR049052">
    <property type="entry name" value="nSTAND1"/>
</dbReference>
<evidence type="ECO:0000256" key="2">
    <source>
        <dbReference type="ARBA" id="ARBA00022741"/>
    </source>
</evidence>
<keyword evidence="1" id="KW-0808">Transferase</keyword>
<dbReference type="Proteomes" id="UP000579153">
    <property type="component" value="Unassembled WGS sequence"/>
</dbReference>
<dbReference type="CDD" id="cd14014">
    <property type="entry name" value="STKc_PknB_like"/>
    <property type="match status" value="1"/>
</dbReference>
<dbReference type="SMART" id="SM00220">
    <property type="entry name" value="S_TKc"/>
    <property type="match status" value="1"/>
</dbReference>
<evidence type="ECO:0000259" key="5">
    <source>
        <dbReference type="PROSITE" id="PS50011"/>
    </source>
</evidence>
<dbReference type="EMBL" id="JACHMB010000001">
    <property type="protein sequence ID" value="MBB5780855.1"/>
    <property type="molecule type" value="Genomic_DNA"/>
</dbReference>
<organism evidence="6 7">
    <name type="scientific">Nonomuraea jabiensis</name>
    <dbReference type="NCBI Taxonomy" id="882448"/>
    <lineage>
        <taxon>Bacteria</taxon>
        <taxon>Bacillati</taxon>
        <taxon>Actinomycetota</taxon>
        <taxon>Actinomycetes</taxon>
        <taxon>Streptosporangiales</taxon>
        <taxon>Streptosporangiaceae</taxon>
        <taxon>Nonomuraea</taxon>
    </lineage>
</organism>
<evidence type="ECO:0000256" key="4">
    <source>
        <dbReference type="ARBA" id="ARBA00022840"/>
    </source>
</evidence>
<dbReference type="Gene3D" id="3.30.200.20">
    <property type="entry name" value="Phosphorylase Kinase, domain 1"/>
    <property type="match status" value="1"/>
</dbReference>
<keyword evidence="4" id="KW-0067">ATP-binding</keyword>
<dbReference type="Pfam" id="PF00069">
    <property type="entry name" value="Pkinase"/>
    <property type="match status" value="1"/>
</dbReference>
<sequence>MDSLAPGDPVKIGKYWLAGRLGSGGQGVVYEAYDDDGGRYALKVLHAEVRDRLAKEAAAARRVASFCTARVIDADPAATPPYIVSEYVEGVDLRRAGRLFAGDDLHRLATAVATALTAIHEAGVVHRDLKPDNVLLGPDGPRVIDFGIARTEEMSRTAGDYIAGTPTYMAPEVFSGGRAGAAADVFAWGGIMVFAATGQDPFRAETLAGVMHRVLTFEPDLGAMPASLRPLVAAALSKDPGRRPTARGLLLALVGGAIDPLGEGSQRGEGLRAAAADPGLGTLAEDAYDLLAPEERELVPSLLLRLITIDGDGTETVRRASVDDLLPERPAQRRRILDVFGYILTERDGEVSIVRPAVLRAWPRLRGWVEADRQGLGVLPEISRAAHAWHDHGRKDGDLLQGSRLEAVLDWAATGRNQVTLTPLERDFLAAASGVTRRRAGRRRLLTAALAGLLVVALIGAGVAVQQGRQAAEQRDQVAAERDRARGRELVHQAADLRTVDPVRAMLLSVAAWRLAPGADTRSSLTSAVYQRETTSFSPPADKGAATRAVSGDGRVLAAVSERGVRVYEVTTGRQVAFWTSPRLAEGVYQVALSRTGRLLAVVVGQAMTVWQTRTGHLVGVRKKPGADPELLRPDFGDQDSLLSISGIDGVTDLWDAERGREIPATEWDELTQFTVASSGRLVATVAPPGATIRVWRLPGMRRVPALEKSCGTDPVVGFSADSRLMYCAGERFQLRDTTSGRLVADSEAEKDGLTWGEAASQAAPGTRWAVRLSAGHHLLAGARGQRVWVWDMTTHDEILRYEAPGEVTDVWFDPTGRTLRYRVDERIVGLALRPGTASTRAPSGAQIDAISPDARRLLISTSSAYRTWDVAARRSIASYPNPGNPTPWLFSPANDSLVFQDGEAIVAYSLTDGRRLWSFGGIPAFLPMGGAYSRDGRLFAAVFAQNNQKQDDFRLRVWDARTGKAVSSVTLPFVTRDFAFLADGRTIASASGQFYDIMTGKPVGTGFGAARNQGYLVVDPAGRRLATHDGRRLSLWDLSARRLLVPDLRVPGQEFQAVVFAPGGEVIAASDAGGGIHLWDVATRQPLGGEIRLDSGGIVRLMAFTGDGRLLRVVGTSERVHDLPVAPEAMVGAVCARAGRTLSPQEWREYLGATAYRDVCAKT</sequence>
<dbReference type="GO" id="GO:0005524">
    <property type="term" value="F:ATP binding"/>
    <property type="evidence" value="ECO:0007669"/>
    <property type="project" value="UniProtKB-KW"/>
</dbReference>
<proteinExistence type="predicted"/>
<dbReference type="Pfam" id="PF20703">
    <property type="entry name" value="nSTAND1"/>
    <property type="match status" value="1"/>
</dbReference>
<dbReference type="InterPro" id="IPR015943">
    <property type="entry name" value="WD40/YVTN_repeat-like_dom_sf"/>
</dbReference>
<dbReference type="PANTHER" id="PTHR43289">
    <property type="entry name" value="MITOGEN-ACTIVATED PROTEIN KINASE KINASE KINASE 20-RELATED"/>
    <property type="match status" value="1"/>
</dbReference>
<feature type="domain" description="Protein kinase" evidence="5">
    <location>
        <begin position="15"/>
        <end position="262"/>
    </location>
</feature>
<dbReference type="InterPro" id="IPR000719">
    <property type="entry name" value="Prot_kinase_dom"/>
</dbReference>
<keyword evidence="2" id="KW-0547">Nucleotide-binding</keyword>
<evidence type="ECO:0000256" key="3">
    <source>
        <dbReference type="ARBA" id="ARBA00022777"/>
    </source>
</evidence>
<comment type="caution">
    <text evidence="6">The sequence shown here is derived from an EMBL/GenBank/DDBJ whole genome shotgun (WGS) entry which is preliminary data.</text>
</comment>
<gene>
    <name evidence="6" type="ORF">HD596_007611</name>
</gene>
<dbReference type="PANTHER" id="PTHR43289:SF34">
    <property type="entry name" value="SERINE_THREONINE-PROTEIN KINASE YBDM-RELATED"/>
    <property type="match status" value="1"/>
</dbReference>
<dbReference type="InterPro" id="IPR008271">
    <property type="entry name" value="Ser/Thr_kinase_AS"/>
</dbReference>
<accession>A0A7W9GBR9</accession>
<dbReference type="GO" id="GO:0004674">
    <property type="term" value="F:protein serine/threonine kinase activity"/>
    <property type="evidence" value="ECO:0007669"/>
    <property type="project" value="TreeGrafter"/>
</dbReference>
<dbReference type="PROSITE" id="PS00108">
    <property type="entry name" value="PROTEIN_KINASE_ST"/>
    <property type="match status" value="1"/>
</dbReference>
<dbReference type="RefSeq" id="WP_185074255.1">
    <property type="nucleotide sequence ID" value="NZ_JACHMB010000001.1"/>
</dbReference>
<dbReference type="InterPro" id="IPR011047">
    <property type="entry name" value="Quinoprotein_ADH-like_sf"/>
</dbReference>
<evidence type="ECO:0000256" key="1">
    <source>
        <dbReference type="ARBA" id="ARBA00022679"/>
    </source>
</evidence>